<sequence>MNWPKFVSMRKELNEKCKRIVDSEDCYLQFCVKRGSDECLIWKLTTDVLVVKINRTLKKSVSMRIVSLREWVSIYNSIMFTVDVSEPRDEESCSASTMNSNMWKSSVVSGTTNDDGTCLICFDRYPDTMLSCMHAFCHICVEKVKNSGTFLCPLCRTSLNENDNEDLWSIPDFPEASDIDNYLVSIAREKRSPVRQTGQGIFDSIFRLIENFDEQSAAAMNRLSDEEIATVPEILVNDLQVKNESQYTTCMENFKLDERVLIQKNSSQEG</sequence>
<evidence type="ECO:0000313" key="2">
    <source>
        <dbReference type="WBParaSite" id="RSKR_0000917800.1"/>
    </source>
</evidence>
<dbReference type="WBParaSite" id="RSKR_0000917800.1">
    <property type="protein sequence ID" value="RSKR_0000917800.1"/>
    <property type="gene ID" value="RSKR_0000917800"/>
</dbReference>
<organism evidence="1 2">
    <name type="scientific">Rhabditophanes sp. KR3021</name>
    <dbReference type="NCBI Taxonomy" id="114890"/>
    <lineage>
        <taxon>Eukaryota</taxon>
        <taxon>Metazoa</taxon>
        <taxon>Ecdysozoa</taxon>
        <taxon>Nematoda</taxon>
        <taxon>Chromadorea</taxon>
        <taxon>Rhabditida</taxon>
        <taxon>Tylenchina</taxon>
        <taxon>Panagrolaimomorpha</taxon>
        <taxon>Strongyloidoidea</taxon>
        <taxon>Alloionematidae</taxon>
        <taxon>Rhabditophanes</taxon>
    </lineage>
</organism>
<accession>A0AC35UBT8</accession>
<name>A0AC35UBT8_9BILA</name>
<dbReference type="Proteomes" id="UP000095286">
    <property type="component" value="Unplaced"/>
</dbReference>
<proteinExistence type="predicted"/>
<protein>
    <submittedName>
        <fullName evidence="2">RING-type domain-containing protein</fullName>
    </submittedName>
</protein>
<reference evidence="2" key="1">
    <citation type="submission" date="2016-11" db="UniProtKB">
        <authorList>
            <consortium name="WormBaseParasite"/>
        </authorList>
    </citation>
    <scope>IDENTIFICATION</scope>
    <source>
        <strain evidence="2">KR3021</strain>
    </source>
</reference>
<evidence type="ECO:0000313" key="1">
    <source>
        <dbReference type="Proteomes" id="UP000095286"/>
    </source>
</evidence>